<comment type="subcellular location">
    <subcellularLocation>
        <location evidence="1">Cell membrane</location>
        <topology evidence="1">Multi-pass membrane protein</topology>
    </subcellularLocation>
</comment>
<dbReference type="Pfam" id="PF04973">
    <property type="entry name" value="NMN_transporter"/>
    <property type="match status" value="1"/>
</dbReference>
<evidence type="ECO:0000256" key="1">
    <source>
        <dbReference type="ARBA" id="ARBA00004651"/>
    </source>
</evidence>
<organism evidence="10 11">
    <name type="scientific">Cellulomonas soli</name>
    <dbReference type="NCBI Taxonomy" id="931535"/>
    <lineage>
        <taxon>Bacteria</taxon>
        <taxon>Bacillati</taxon>
        <taxon>Actinomycetota</taxon>
        <taxon>Actinomycetes</taxon>
        <taxon>Micrococcales</taxon>
        <taxon>Cellulomonadaceae</taxon>
        <taxon>Cellulomonas</taxon>
    </lineage>
</organism>
<dbReference type="NCBIfam" id="TIGR01528">
    <property type="entry name" value="NMN_trans_PnuC"/>
    <property type="match status" value="1"/>
</dbReference>
<evidence type="ECO:0000256" key="5">
    <source>
        <dbReference type="ARBA" id="ARBA00022692"/>
    </source>
</evidence>
<evidence type="ECO:0000256" key="4">
    <source>
        <dbReference type="ARBA" id="ARBA00022475"/>
    </source>
</evidence>
<dbReference type="PANTHER" id="PTHR36122:SF2">
    <property type="entry name" value="NICOTINAMIDE RIBOSIDE TRANSPORTER PNUC"/>
    <property type="match status" value="1"/>
</dbReference>
<evidence type="ECO:0000256" key="3">
    <source>
        <dbReference type="ARBA" id="ARBA00022448"/>
    </source>
</evidence>
<feature type="transmembrane region" description="Helical" evidence="9">
    <location>
        <begin position="45"/>
        <end position="68"/>
    </location>
</feature>
<keyword evidence="11" id="KW-1185">Reference proteome</keyword>
<reference evidence="10 11" key="1">
    <citation type="submission" date="2019-07" db="EMBL/GenBank/DDBJ databases">
        <title>Whole genome shotgun sequence of Cellulomonas soli NBRC 109434.</title>
        <authorList>
            <person name="Hosoyama A."/>
            <person name="Uohara A."/>
            <person name="Ohji S."/>
            <person name="Ichikawa N."/>
        </authorList>
    </citation>
    <scope>NUCLEOTIDE SEQUENCE [LARGE SCALE GENOMIC DNA]</scope>
    <source>
        <strain evidence="10 11">NBRC 109434</strain>
    </source>
</reference>
<evidence type="ECO:0000256" key="6">
    <source>
        <dbReference type="ARBA" id="ARBA00022989"/>
    </source>
</evidence>
<dbReference type="AlphaFoldDB" id="A0A512PB99"/>
<keyword evidence="7 9" id="KW-0472">Membrane</keyword>
<dbReference type="EMBL" id="BKAL01000003">
    <property type="protein sequence ID" value="GEP68475.1"/>
    <property type="molecule type" value="Genomic_DNA"/>
</dbReference>
<dbReference type="PANTHER" id="PTHR36122">
    <property type="entry name" value="NICOTINAMIDE RIBOSIDE TRANSPORTER PNUC"/>
    <property type="match status" value="1"/>
</dbReference>
<proteinExistence type="inferred from homology"/>
<keyword evidence="6 9" id="KW-1133">Transmembrane helix</keyword>
<keyword evidence="4" id="KW-1003">Cell membrane</keyword>
<evidence type="ECO:0000256" key="2">
    <source>
        <dbReference type="ARBA" id="ARBA00006669"/>
    </source>
</evidence>
<evidence type="ECO:0000256" key="7">
    <source>
        <dbReference type="ARBA" id="ARBA00023136"/>
    </source>
</evidence>
<evidence type="ECO:0000313" key="10">
    <source>
        <dbReference type="EMBL" id="GEP68475.1"/>
    </source>
</evidence>
<evidence type="ECO:0000256" key="8">
    <source>
        <dbReference type="SAM" id="MobiDB-lite"/>
    </source>
</evidence>
<feature type="transmembrane region" description="Helical" evidence="9">
    <location>
        <begin position="139"/>
        <end position="171"/>
    </location>
</feature>
<feature type="transmembrane region" description="Helical" evidence="9">
    <location>
        <begin position="84"/>
        <end position="108"/>
    </location>
</feature>
<evidence type="ECO:0000256" key="9">
    <source>
        <dbReference type="SAM" id="Phobius"/>
    </source>
</evidence>
<keyword evidence="5 9" id="KW-0812">Transmembrane</keyword>
<dbReference type="GO" id="GO:0005886">
    <property type="term" value="C:plasma membrane"/>
    <property type="evidence" value="ECO:0007669"/>
    <property type="project" value="UniProtKB-SubCell"/>
</dbReference>
<comment type="caution">
    <text evidence="10">The sequence shown here is derived from an EMBL/GenBank/DDBJ whole genome shotgun (WGS) entry which is preliminary data.</text>
</comment>
<sequence>MDWIEIVGFVTGAACVWLAASEHVANFPVGLVNTALFLVLFWQTGIYANAGLQVLYLVLGVLGWYWWLRGGRDGGALVVRRAPALAWLVGAIGVAVGTVGLTVVLGTWTDSATPFLDALTTATSVVAQVMLDRKWIGSWVVWIVTDVLLVGLFASQGLVLTAVLYVVYLGICVMGLRHWRSVLRAQEPAPAASSPAEPTGAEPEPAVLA</sequence>
<protein>
    <submittedName>
        <fullName evidence="10">Putative nicotinamide mononucleotide transporter</fullName>
    </submittedName>
</protein>
<keyword evidence="3" id="KW-0813">Transport</keyword>
<dbReference type="OrthoDB" id="9791248at2"/>
<dbReference type="Proteomes" id="UP000321798">
    <property type="component" value="Unassembled WGS sequence"/>
</dbReference>
<dbReference type="RefSeq" id="WP_146952217.1">
    <property type="nucleotide sequence ID" value="NZ_BAABBJ010000009.1"/>
</dbReference>
<gene>
    <name evidence="10" type="ORF">CSO01_11900</name>
</gene>
<dbReference type="InterPro" id="IPR006419">
    <property type="entry name" value="NMN_transpt_PnuC"/>
</dbReference>
<evidence type="ECO:0000313" key="11">
    <source>
        <dbReference type="Proteomes" id="UP000321798"/>
    </source>
</evidence>
<name>A0A512PB99_9CELL</name>
<comment type="similarity">
    <text evidence="2">Belongs to the nicotinamide ribonucleoside (NR) uptake permease (TC 4.B.1) family.</text>
</comment>
<feature type="region of interest" description="Disordered" evidence="8">
    <location>
        <begin position="190"/>
        <end position="209"/>
    </location>
</feature>
<dbReference type="GO" id="GO:0034257">
    <property type="term" value="F:nicotinamide riboside transmembrane transporter activity"/>
    <property type="evidence" value="ECO:0007669"/>
    <property type="project" value="InterPro"/>
</dbReference>
<accession>A0A512PB99</accession>